<reference evidence="7" key="1">
    <citation type="submission" date="2018-07" db="EMBL/GenBank/DDBJ databases">
        <authorList>
            <person name="Ashton P.M."/>
            <person name="Dallman T."/>
            <person name="Nair S."/>
            <person name="De Pinna E."/>
            <person name="Peters T."/>
            <person name="Grant K."/>
        </authorList>
    </citation>
    <scope>NUCLEOTIDE SEQUENCE</scope>
    <source>
        <strain evidence="7">516939</strain>
    </source>
</reference>
<evidence type="ECO:0000256" key="5">
    <source>
        <dbReference type="ARBA" id="ARBA00022971"/>
    </source>
</evidence>
<organism evidence="7">
    <name type="scientific">Salmonella oranienberg</name>
    <dbReference type="NCBI Taxonomy" id="28147"/>
    <lineage>
        <taxon>Bacteria</taxon>
        <taxon>Pseudomonadati</taxon>
        <taxon>Pseudomonadota</taxon>
        <taxon>Gammaproteobacteria</taxon>
        <taxon>Enterobacterales</taxon>
        <taxon>Enterobacteriaceae</taxon>
        <taxon>Salmonella</taxon>
    </lineage>
</organism>
<keyword evidence="5" id="KW-0184">Conjugation</keyword>
<accession>A0A5W8FWL5</accession>
<evidence type="ECO:0000256" key="4">
    <source>
        <dbReference type="ARBA" id="ARBA00022490"/>
    </source>
</evidence>
<dbReference type="AlphaFoldDB" id="A0A5W8FWL5"/>
<dbReference type="GO" id="GO:0005737">
    <property type="term" value="C:cytoplasm"/>
    <property type="evidence" value="ECO:0007669"/>
    <property type="project" value="UniProtKB-SubCell"/>
</dbReference>
<sequence length="67" mass="7527">MIKKNRFQKIVSVTVLLDSESNDKLIQAAKASGNSKATEAGLRLTQHLNDVPVLTDRSYWDILLKEN</sequence>
<proteinExistence type="inferred from homology"/>
<evidence type="ECO:0000256" key="3">
    <source>
        <dbReference type="ARBA" id="ARBA00020541"/>
    </source>
</evidence>
<evidence type="ECO:0000256" key="1">
    <source>
        <dbReference type="ARBA" id="ARBA00004496"/>
    </source>
</evidence>
<evidence type="ECO:0000256" key="2">
    <source>
        <dbReference type="ARBA" id="ARBA00007183"/>
    </source>
</evidence>
<dbReference type="Pfam" id="PF05509">
    <property type="entry name" value="TraY"/>
    <property type="match status" value="1"/>
</dbReference>
<gene>
    <name evidence="7" type="ORF">DUR78_19970</name>
</gene>
<name>A0A5W8FWL5_SALON</name>
<keyword evidence="4" id="KW-0963">Cytoplasm</keyword>
<comment type="similarity">
    <text evidence="2">Belongs to the TraY family.</text>
</comment>
<comment type="subcellular location">
    <subcellularLocation>
        <location evidence="1">Cytoplasm</location>
    </subcellularLocation>
</comment>
<protein>
    <recommendedName>
        <fullName evidence="3">Relaxosome protein TraY</fullName>
    </recommendedName>
</protein>
<dbReference type="EMBL" id="AAHMZU010000021">
    <property type="protein sequence ID" value="EBY0600943.1"/>
    <property type="molecule type" value="Genomic_DNA"/>
</dbReference>
<keyword evidence="6" id="KW-0238">DNA-binding</keyword>
<dbReference type="GO" id="GO:0003677">
    <property type="term" value="F:DNA binding"/>
    <property type="evidence" value="ECO:0007669"/>
    <property type="project" value="UniProtKB-KW"/>
</dbReference>
<evidence type="ECO:0000256" key="6">
    <source>
        <dbReference type="ARBA" id="ARBA00023125"/>
    </source>
</evidence>
<comment type="caution">
    <text evidence="7">The sequence shown here is derived from an EMBL/GenBank/DDBJ whole genome shotgun (WGS) entry which is preliminary data.</text>
</comment>
<evidence type="ECO:0000313" key="7">
    <source>
        <dbReference type="EMBL" id="EBY0600943.1"/>
    </source>
</evidence>
<dbReference type="InterPro" id="IPR008876">
    <property type="entry name" value="TraY"/>
</dbReference>